<gene>
    <name evidence="1" type="ORF">HannXRQ_Chr15g0484941</name>
</gene>
<dbReference type="EMBL" id="CM007904">
    <property type="protein sequence ID" value="OTF95604.1"/>
    <property type="molecule type" value="Genomic_DNA"/>
</dbReference>
<reference evidence="2" key="1">
    <citation type="journal article" date="2017" name="Nature">
        <title>The sunflower genome provides insights into oil metabolism, flowering and Asterid evolution.</title>
        <authorList>
            <person name="Badouin H."/>
            <person name="Gouzy J."/>
            <person name="Grassa C.J."/>
            <person name="Murat F."/>
            <person name="Staton S.E."/>
            <person name="Cottret L."/>
            <person name="Lelandais-Briere C."/>
            <person name="Owens G.L."/>
            <person name="Carrere S."/>
            <person name="Mayjonade B."/>
            <person name="Legrand L."/>
            <person name="Gill N."/>
            <person name="Kane N.C."/>
            <person name="Bowers J.E."/>
            <person name="Hubner S."/>
            <person name="Bellec A."/>
            <person name="Berard A."/>
            <person name="Berges H."/>
            <person name="Blanchet N."/>
            <person name="Boniface M.C."/>
            <person name="Brunel D."/>
            <person name="Catrice O."/>
            <person name="Chaidir N."/>
            <person name="Claudel C."/>
            <person name="Donnadieu C."/>
            <person name="Faraut T."/>
            <person name="Fievet G."/>
            <person name="Helmstetter N."/>
            <person name="King M."/>
            <person name="Knapp S.J."/>
            <person name="Lai Z."/>
            <person name="Le Paslier M.C."/>
            <person name="Lippi Y."/>
            <person name="Lorenzon L."/>
            <person name="Mandel J.R."/>
            <person name="Marage G."/>
            <person name="Marchand G."/>
            <person name="Marquand E."/>
            <person name="Bret-Mestries E."/>
            <person name="Morien E."/>
            <person name="Nambeesan S."/>
            <person name="Nguyen T."/>
            <person name="Pegot-Espagnet P."/>
            <person name="Pouilly N."/>
            <person name="Raftis F."/>
            <person name="Sallet E."/>
            <person name="Schiex T."/>
            <person name="Thomas J."/>
            <person name="Vandecasteele C."/>
            <person name="Vares D."/>
            <person name="Vear F."/>
            <person name="Vautrin S."/>
            <person name="Crespi M."/>
            <person name="Mangin B."/>
            <person name="Burke J.M."/>
            <person name="Salse J."/>
            <person name="Munos S."/>
            <person name="Vincourt P."/>
            <person name="Rieseberg L.H."/>
            <person name="Langlade N.B."/>
        </authorList>
    </citation>
    <scope>NUCLEOTIDE SEQUENCE [LARGE SCALE GENOMIC DNA]</scope>
    <source>
        <strain evidence="2">cv. SF193</strain>
    </source>
</reference>
<evidence type="ECO:0000313" key="1">
    <source>
        <dbReference type="EMBL" id="OTF95604.1"/>
    </source>
</evidence>
<name>A0A251S9U6_HELAN</name>
<organism evidence="1 2">
    <name type="scientific">Helianthus annuus</name>
    <name type="common">Common sunflower</name>
    <dbReference type="NCBI Taxonomy" id="4232"/>
    <lineage>
        <taxon>Eukaryota</taxon>
        <taxon>Viridiplantae</taxon>
        <taxon>Streptophyta</taxon>
        <taxon>Embryophyta</taxon>
        <taxon>Tracheophyta</taxon>
        <taxon>Spermatophyta</taxon>
        <taxon>Magnoliopsida</taxon>
        <taxon>eudicotyledons</taxon>
        <taxon>Gunneridae</taxon>
        <taxon>Pentapetalae</taxon>
        <taxon>asterids</taxon>
        <taxon>campanulids</taxon>
        <taxon>Asterales</taxon>
        <taxon>Asteraceae</taxon>
        <taxon>Asteroideae</taxon>
        <taxon>Heliantheae alliance</taxon>
        <taxon>Heliantheae</taxon>
        <taxon>Helianthus</taxon>
    </lineage>
</organism>
<dbReference type="Proteomes" id="UP000215914">
    <property type="component" value="Chromosome 15"/>
</dbReference>
<dbReference type="InParanoid" id="A0A251S9U6"/>
<keyword evidence="2" id="KW-1185">Reference proteome</keyword>
<protein>
    <submittedName>
        <fullName evidence="1">Uncharacterized protein</fullName>
    </submittedName>
</protein>
<proteinExistence type="predicted"/>
<evidence type="ECO:0000313" key="2">
    <source>
        <dbReference type="Proteomes" id="UP000215914"/>
    </source>
</evidence>
<dbReference type="AlphaFoldDB" id="A0A251S9U6"/>
<accession>A0A251S9U6</accession>
<sequence>MIYAVGRINCFRVHFIWRKLLQVSQHEILQESTRVIGQQMKKSYGVFVANVFQVEASASPYYNEIK</sequence>